<feature type="region of interest" description="Disordered" evidence="1">
    <location>
        <begin position="1"/>
        <end position="60"/>
    </location>
</feature>
<reference evidence="3 4" key="2">
    <citation type="submission" date="2017-09" db="EMBL/GenBank/DDBJ databases">
        <title>Extensive intraspecific genome diversity in a model arbuscular mycorrhizal fungus.</title>
        <authorList>
            <person name="Chen E.C."/>
            <person name="Morin E."/>
            <person name="Beaudet D."/>
            <person name="Noel J."/>
            <person name="Ndikumana S."/>
            <person name="Charron P."/>
            <person name="St-Onge C."/>
            <person name="Giorgi J."/>
            <person name="Grigoriev I.V."/>
            <person name="Roux C."/>
            <person name="Martin F.M."/>
            <person name="Corradi N."/>
        </authorList>
    </citation>
    <scope>NUCLEOTIDE SEQUENCE [LARGE SCALE GENOMIC DNA]</scope>
    <source>
        <strain evidence="3 4">A5</strain>
    </source>
</reference>
<dbReference type="VEuPathDB" id="FungiDB:RhiirA1_495313"/>
<evidence type="ECO:0000313" key="4">
    <source>
        <dbReference type="Proteomes" id="UP000232722"/>
    </source>
</evidence>
<evidence type="ECO:0000256" key="1">
    <source>
        <dbReference type="SAM" id="MobiDB-lite"/>
    </source>
</evidence>
<accession>A0A2N0PW21</accession>
<dbReference type="VEuPathDB" id="FungiDB:RhiirFUN_021730"/>
<gene>
    <name evidence="3" type="ORF">RhiirA5_397784</name>
</gene>
<feature type="compositionally biased region" description="Polar residues" evidence="1">
    <location>
        <begin position="1"/>
        <end position="10"/>
    </location>
</feature>
<proteinExistence type="predicted"/>
<dbReference type="EMBL" id="LLXJ01000346">
    <property type="protein sequence ID" value="PKC10955.1"/>
    <property type="molecule type" value="Genomic_DNA"/>
</dbReference>
<dbReference type="GO" id="GO:0006302">
    <property type="term" value="P:double-strand break repair"/>
    <property type="evidence" value="ECO:0007669"/>
    <property type="project" value="UniProtKB-ARBA"/>
</dbReference>
<reference evidence="3 4" key="1">
    <citation type="submission" date="2016-04" db="EMBL/GenBank/DDBJ databases">
        <title>Genome analyses suggest a sexual origin of heterokaryosis in a supposedly ancient asexual fungus.</title>
        <authorList>
            <person name="Ropars J."/>
            <person name="Sedzielewska K."/>
            <person name="Noel J."/>
            <person name="Charron P."/>
            <person name="Farinelli L."/>
            <person name="Marton T."/>
            <person name="Kruger M."/>
            <person name="Pelin A."/>
            <person name="Brachmann A."/>
            <person name="Corradi N."/>
        </authorList>
    </citation>
    <scope>NUCLEOTIDE SEQUENCE [LARGE SCALE GENOMIC DNA]</scope>
    <source>
        <strain evidence="3 4">A5</strain>
    </source>
</reference>
<evidence type="ECO:0000259" key="2">
    <source>
        <dbReference type="Pfam" id="PF05685"/>
    </source>
</evidence>
<sequence>MASGSHSNTDNTDDSGVRYFPYRVTRSQSRQSSQQSSRQSSQLISQPSDSSQLSSLSSQLTLQPTREKRLHLSSAAINSAREKLLTFQKAREEGEEVEEEEEEGYTGSREIVIKENVSLEKYLQYRENNAIPSVRMYLHNGNIIIYEVPSFVHGVTAGRILVLMGGWNNWDFAYGTEATMILGPNTAKESDFWVRPRHLPDPPIGSGLGADRNDKAYPTMMIEVGFSQSLLDLHRKTALYFSPRTTIQIVLAIKIFGVRTDPNTNTSTIALIAALYLRTSATPLIPTSVISFGTADPDANTVNCIINQMGVPPGSFTGVGRPDPNNNNNNFPPCNAPNLPDYQMNIPGPELYNGVPVHRLPPGFAAGFNLDLWDIRNEIEVELHI</sequence>
<organism evidence="3 4">
    <name type="scientific">Rhizophagus irregularis</name>
    <dbReference type="NCBI Taxonomy" id="588596"/>
    <lineage>
        <taxon>Eukaryota</taxon>
        <taxon>Fungi</taxon>
        <taxon>Fungi incertae sedis</taxon>
        <taxon>Mucoromycota</taxon>
        <taxon>Glomeromycotina</taxon>
        <taxon>Glomeromycetes</taxon>
        <taxon>Glomerales</taxon>
        <taxon>Glomeraceae</taxon>
        <taxon>Rhizophagus</taxon>
    </lineage>
</organism>
<dbReference type="InterPro" id="IPR008538">
    <property type="entry name" value="Uma2"/>
</dbReference>
<dbReference type="SUPFAM" id="SSF52980">
    <property type="entry name" value="Restriction endonuclease-like"/>
    <property type="match status" value="1"/>
</dbReference>
<evidence type="ECO:0000313" key="3">
    <source>
        <dbReference type="EMBL" id="PKC10955.1"/>
    </source>
</evidence>
<feature type="domain" description="Putative restriction endonuclease" evidence="2">
    <location>
        <begin position="120"/>
        <end position="244"/>
    </location>
</feature>
<dbReference type="Pfam" id="PF05685">
    <property type="entry name" value="Uma2"/>
    <property type="match status" value="1"/>
</dbReference>
<name>A0A2N0PW21_9GLOM</name>
<dbReference type="VEuPathDB" id="FungiDB:FUN_009926"/>
<feature type="compositionally biased region" description="Low complexity" evidence="1">
    <location>
        <begin position="26"/>
        <end position="60"/>
    </location>
</feature>
<dbReference type="InterPro" id="IPR011335">
    <property type="entry name" value="Restrct_endonuc-II-like"/>
</dbReference>
<dbReference type="Proteomes" id="UP000232722">
    <property type="component" value="Unassembled WGS sequence"/>
</dbReference>
<protein>
    <recommendedName>
        <fullName evidence="2">Putative restriction endonuclease domain-containing protein</fullName>
    </recommendedName>
</protein>
<comment type="caution">
    <text evidence="3">The sequence shown here is derived from an EMBL/GenBank/DDBJ whole genome shotgun (WGS) entry which is preliminary data.</text>
</comment>
<dbReference type="AlphaFoldDB" id="A0A2N0PW21"/>